<dbReference type="SUPFAM" id="SSF82697">
    <property type="entry name" value="PurS-like"/>
    <property type="match status" value="1"/>
</dbReference>
<organism evidence="7 10">
    <name type="scientific">Salinicoccus roseus</name>
    <dbReference type="NCBI Taxonomy" id="45670"/>
    <lineage>
        <taxon>Bacteria</taxon>
        <taxon>Bacillati</taxon>
        <taxon>Bacillota</taxon>
        <taxon>Bacilli</taxon>
        <taxon>Bacillales</taxon>
        <taxon>Staphylococcaceae</taxon>
        <taxon>Salinicoccus</taxon>
    </lineage>
</organism>
<dbReference type="EMBL" id="NPEZ01000001">
    <property type="protein sequence ID" value="OZT78515.1"/>
    <property type="molecule type" value="Genomic_DNA"/>
</dbReference>
<dbReference type="InterPro" id="IPR036604">
    <property type="entry name" value="PurS-like_sf"/>
</dbReference>
<comment type="subunit">
    <text evidence="6">Part of the FGAM synthase complex composed of 1 PurL, 1 PurQ and 2 PurS subunits.</text>
</comment>
<evidence type="ECO:0000313" key="8">
    <source>
        <dbReference type="EMBL" id="MDB0579302.1"/>
    </source>
</evidence>
<comment type="pathway">
    <text evidence="6">Purine metabolism; IMP biosynthesis via de novo pathway; 5-amino-1-(5-phospho-D-ribosyl)imidazole from N(2)-formyl-N(1)-(5-phospho-D-ribosyl)glycinamide: step 1/2.</text>
</comment>
<dbReference type="Gene3D" id="3.30.1280.10">
    <property type="entry name" value="Phosphoribosylformylglycinamidine synthase subunit PurS"/>
    <property type="match status" value="1"/>
</dbReference>
<keyword evidence="12" id="KW-1185">Reference proteome</keyword>
<evidence type="ECO:0000256" key="2">
    <source>
        <dbReference type="ARBA" id="ARBA00022598"/>
    </source>
</evidence>
<dbReference type="GeneID" id="77846307"/>
<dbReference type="EC" id="6.3.5.3" evidence="6"/>
<evidence type="ECO:0000256" key="3">
    <source>
        <dbReference type="ARBA" id="ARBA00022741"/>
    </source>
</evidence>
<reference evidence="8" key="4">
    <citation type="submission" date="2022-12" db="EMBL/GenBank/DDBJ databases">
        <title>Genome analysis and biological profiling of marine Salinicoccus roseus MOSEL-ME25.</title>
        <authorList>
            <person name="Mirza F.T."/>
            <person name="Xie Y."/>
            <person name="Shinwari Z.K."/>
        </authorList>
    </citation>
    <scope>NUCLEOTIDE SEQUENCE</scope>
    <source>
        <strain evidence="8">MOSEL-ME25</strain>
    </source>
</reference>
<protein>
    <recommendedName>
        <fullName evidence="6">Phosphoribosylformylglycinamidine synthase subunit PurS</fullName>
        <shortName evidence="6">FGAM synthase</shortName>
        <ecNumber evidence="6">6.3.5.3</ecNumber>
    </recommendedName>
    <alternativeName>
        <fullName evidence="6">Formylglycinamide ribonucleotide amidotransferase subunit III</fullName>
        <shortName evidence="6">FGAR amidotransferase III</shortName>
        <shortName evidence="6">FGAR-AT III</shortName>
    </alternativeName>
    <alternativeName>
        <fullName evidence="6">Phosphoribosylformylglycinamidine synthase subunit III</fullName>
    </alternativeName>
</protein>
<keyword evidence="2 6" id="KW-0436">Ligase</keyword>
<dbReference type="GO" id="GO:0004642">
    <property type="term" value="F:phosphoribosylformylglycinamidine synthase activity"/>
    <property type="evidence" value="ECO:0007669"/>
    <property type="project" value="UniProtKB-UniRule"/>
</dbReference>
<comment type="catalytic activity">
    <reaction evidence="6">
        <text>N(2)-formyl-N(1)-(5-phospho-beta-D-ribosyl)glycinamide + L-glutamine + ATP + H2O = 2-formamido-N(1)-(5-O-phospho-beta-D-ribosyl)acetamidine + L-glutamate + ADP + phosphate + H(+)</text>
        <dbReference type="Rhea" id="RHEA:17129"/>
        <dbReference type="ChEBI" id="CHEBI:15377"/>
        <dbReference type="ChEBI" id="CHEBI:15378"/>
        <dbReference type="ChEBI" id="CHEBI:29985"/>
        <dbReference type="ChEBI" id="CHEBI:30616"/>
        <dbReference type="ChEBI" id="CHEBI:43474"/>
        <dbReference type="ChEBI" id="CHEBI:58359"/>
        <dbReference type="ChEBI" id="CHEBI:147286"/>
        <dbReference type="ChEBI" id="CHEBI:147287"/>
        <dbReference type="ChEBI" id="CHEBI:456216"/>
        <dbReference type="EC" id="6.3.5.3"/>
    </reaction>
</comment>
<dbReference type="GO" id="GO:0005737">
    <property type="term" value="C:cytoplasm"/>
    <property type="evidence" value="ECO:0007669"/>
    <property type="project" value="UniProtKB-SubCell"/>
</dbReference>
<dbReference type="GO" id="GO:0005524">
    <property type="term" value="F:ATP binding"/>
    <property type="evidence" value="ECO:0007669"/>
    <property type="project" value="UniProtKB-UniRule"/>
</dbReference>
<dbReference type="AlphaFoldDB" id="A0A0C2H7K2"/>
<dbReference type="STRING" id="45670.SN16_12215"/>
<proteinExistence type="inferred from homology"/>
<dbReference type="InterPro" id="IPR003850">
    <property type="entry name" value="PurS"/>
</dbReference>
<dbReference type="RefSeq" id="WP_040106905.1">
    <property type="nucleotide sequence ID" value="NZ_BMCA01000001.1"/>
</dbReference>
<name>A0A0C2H7K2_9STAP</name>
<dbReference type="GO" id="GO:0006189">
    <property type="term" value="P:'de novo' IMP biosynthetic process"/>
    <property type="evidence" value="ECO:0007669"/>
    <property type="project" value="UniProtKB-UniRule"/>
</dbReference>
<dbReference type="Pfam" id="PF02700">
    <property type="entry name" value="PurS"/>
    <property type="match status" value="1"/>
</dbReference>
<dbReference type="UniPathway" id="UPA00074">
    <property type="reaction ID" value="UER00128"/>
</dbReference>
<evidence type="ECO:0000256" key="5">
    <source>
        <dbReference type="ARBA" id="ARBA00022840"/>
    </source>
</evidence>
<evidence type="ECO:0000313" key="9">
    <source>
        <dbReference type="EMBL" id="OZT78515.1"/>
    </source>
</evidence>
<dbReference type="EMBL" id="JXII01000010">
    <property type="protein sequence ID" value="KIH69840.1"/>
    <property type="molecule type" value="Genomic_DNA"/>
</dbReference>
<dbReference type="Proteomes" id="UP000527860">
    <property type="component" value="Unassembled WGS sequence"/>
</dbReference>
<evidence type="ECO:0000256" key="1">
    <source>
        <dbReference type="ARBA" id="ARBA00022490"/>
    </source>
</evidence>
<evidence type="ECO:0000313" key="7">
    <source>
        <dbReference type="EMBL" id="KIH69840.1"/>
    </source>
</evidence>
<evidence type="ECO:0000256" key="4">
    <source>
        <dbReference type="ARBA" id="ARBA00022755"/>
    </source>
</evidence>
<reference evidence="8" key="3">
    <citation type="submission" date="2020-04" db="EMBL/GenBank/DDBJ databases">
        <authorList>
            <person name="Tanveer F."/>
            <person name="Xie Y."/>
            <person name="Shinwari Z.K."/>
        </authorList>
    </citation>
    <scope>NUCLEOTIDE SEQUENCE</scope>
    <source>
        <strain evidence="8">MOSEL-ME25</strain>
    </source>
</reference>
<evidence type="ECO:0000313" key="10">
    <source>
        <dbReference type="Proteomes" id="UP000031546"/>
    </source>
</evidence>
<reference evidence="7 10" key="1">
    <citation type="submission" date="2015-01" db="EMBL/GenBank/DDBJ databases">
        <title>Genome sequences of high lactate-tolerant strain Salinicoccus roseus W12 with industrial interest.</title>
        <authorList>
            <person name="Wang H."/>
            <person name="Yu B."/>
        </authorList>
    </citation>
    <scope>NUCLEOTIDE SEQUENCE [LARGE SCALE GENOMIC DNA]</scope>
    <source>
        <strain evidence="7 10">W12</strain>
    </source>
</reference>
<dbReference type="PANTHER" id="PTHR34696:SF1">
    <property type="entry name" value="PHOSPHORIBOSYLFORMYLGLYCINAMIDINE SYNTHASE SUBUNIT PURS"/>
    <property type="match status" value="1"/>
</dbReference>
<dbReference type="PANTHER" id="PTHR34696">
    <property type="entry name" value="PHOSPHORIBOSYLFORMYLGLYCINAMIDINE SYNTHASE SUBUNIT PURS"/>
    <property type="match status" value="1"/>
</dbReference>
<dbReference type="HAMAP" id="MF_01926">
    <property type="entry name" value="PurS"/>
    <property type="match status" value="1"/>
</dbReference>
<reference evidence="9 11" key="2">
    <citation type="submission" date="2017-07" db="EMBL/GenBank/DDBJ databases">
        <title>Shotgun whole genome sequences of three halophilic bacterial isolates.</title>
        <authorList>
            <person name="Pozzo T."/>
            <person name="Higdon S.M."/>
            <person name="Quillaguaman J."/>
        </authorList>
    </citation>
    <scope>NUCLEOTIDE SEQUENCE [LARGE SCALE GENOMIC DNA]</scope>
    <source>
        <strain evidence="9 11">BU-1</strain>
    </source>
</reference>
<dbReference type="OrthoDB" id="9799101at2"/>
<keyword evidence="4 6" id="KW-0658">Purine biosynthesis</keyword>
<evidence type="ECO:0000313" key="12">
    <source>
        <dbReference type="Proteomes" id="UP000527860"/>
    </source>
</evidence>
<keyword evidence="5 6" id="KW-0067">ATP-binding</keyword>
<accession>A0A0C2H7K2</accession>
<dbReference type="NCBIfam" id="TIGR00302">
    <property type="entry name" value="phosphoribosylformylglycinamidine synthase subunit PurS"/>
    <property type="match status" value="1"/>
</dbReference>
<comment type="caution">
    <text evidence="7">The sequence shown here is derived from an EMBL/GenBank/DDBJ whole genome shotgun (WGS) entry which is preliminary data.</text>
</comment>
<keyword evidence="3 6" id="KW-0547">Nucleotide-binding</keyword>
<dbReference type="EMBL" id="JABEVU030000001">
    <property type="protein sequence ID" value="MDB0579302.1"/>
    <property type="molecule type" value="Genomic_DNA"/>
</dbReference>
<evidence type="ECO:0000313" key="11">
    <source>
        <dbReference type="Proteomes" id="UP000216682"/>
    </source>
</evidence>
<comment type="similarity">
    <text evidence="6">Belongs to the PurS family.</text>
</comment>
<comment type="subcellular location">
    <subcellularLocation>
        <location evidence="6">Cytoplasm</location>
    </subcellularLocation>
</comment>
<comment type="function">
    <text evidence="6">Part of the phosphoribosylformylglycinamidine synthase complex involved in the purines biosynthetic pathway. Catalyzes the ATP-dependent conversion of formylglycinamide ribonucleotide (FGAR) and glutamine to yield formylglycinamidine ribonucleotide (FGAM) and glutamate. The FGAM synthase complex is composed of three subunits. PurQ produces an ammonia molecule by converting glutamine to glutamate. PurL transfers the ammonia molecule to FGAR to form FGAM in an ATP-dependent manner. PurS interacts with PurQ and PurL and is thought to assist in the transfer of the ammonia molecule from PurQ to PurL.</text>
</comment>
<gene>
    <name evidence="6 8" type="primary">purS</name>
    <name evidence="9" type="ORF">CFN03_04335</name>
    <name evidence="8" type="ORF">F7P68_0001945</name>
    <name evidence="7" type="ORF">SN16_12215</name>
</gene>
<keyword evidence="1 6" id="KW-0963">Cytoplasm</keyword>
<dbReference type="Proteomes" id="UP000216682">
    <property type="component" value="Unassembled WGS sequence"/>
</dbReference>
<dbReference type="NCBIfam" id="NF004630">
    <property type="entry name" value="PRK05974.1"/>
    <property type="match status" value="1"/>
</dbReference>
<evidence type="ECO:0000256" key="6">
    <source>
        <dbReference type="HAMAP-Rule" id="MF_01926"/>
    </source>
</evidence>
<dbReference type="Proteomes" id="UP000031546">
    <property type="component" value="Unassembled WGS sequence"/>
</dbReference>
<sequence>MKKVELIVTLKPQVLDTQGEALNRAVHELDHDEINNIRVGKVLYFDIDETDDAKIDDSVRQLSEKLFTNTVIETYTYRILDEVSQ</sequence>